<dbReference type="Proteomes" id="UP000244005">
    <property type="component" value="Unassembled WGS sequence"/>
</dbReference>
<feature type="region of interest" description="Disordered" evidence="1">
    <location>
        <begin position="43"/>
        <end position="76"/>
    </location>
</feature>
<protein>
    <submittedName>
        <fullName evidence="2">Uncharacterized protein</fullName>
    </submittedName>
</protein>
<dbReference type="AlphaFoldDB" id="A0A2R6W540"/>
<feature type="region of interest" description="Disordered" evidence="1">
    <location>
        <begin position="114"/>
        <end position="134"/>
    </location>
</feature>
<accession>A0A2R6W540</accession>
<evidence type="ECO:0000256" key="1">
    <source>
        <dbReference type="SAM" id="MobiDB-lite"/>
    </source>
</evidence>
<reference evidence="3" key="1">
    <citation type="journal article" date="2017" name="Cell">
        <title>Insights into land plant evolution garnered from the Marchantia polymorpha genome.</title>
        <authorList>
            <person name="Bowman J.L."/>
            <person name="Kohchi T."/>
            <person name="Yamato K.T."/>
            <person name="Jenkins J."/>
            <person name="Shu S."/>
            <person name="Ishizaki K."/>
            <person name="Yamaoka S."/>
            <person name="Nishihama R."/>
            <person name="Nakamura Y."/>
            <person name="Berger F."/>
            <person name="Adam C."/>
            <person name="Aki S.S."/>
            <person name="Althoff F."/>
            <person name="Araki T."/>
            <person name="Arteaga-Vazquez M.A."/>
            <person name="Balasubrmanian S."/>
            <person name="Barry K."/>
            <person name="Bauer D."/>
            <person name="Boehm C.R."/>
            <person name="Briginshaw L."/>
            <person name="Caballero-Perez J."/>
            <person name="Catarino B."/>
            <person name="Chen F."/>
            <person name="Chiyoda S."/>
            <person name="Chovatia M."/>
            <person name="Davies K.M."/>
            <person name="Delmans M."/>
            <person name="Demura T."/>
            <person name="Dierschke T."/>
            <person name="Dolan L."/>
            <person name="Dorantes-Acosta A.E."/>
            <person name="Eklund D.M."/>
            <person name="Florent S.N."/>
            <person name="Flores-Sandoval E."/>
            <person name="Fujiyama A."/>
            <person name="Fukuzawa H."/>
            <person name="Galik B."/>
            <person name="Grimanelli D."/>
            <person name="Grimwood J."/>
            <person name="Grossniklaus U."/>
            <person name="Hamada T."/>
            <person name="Haseloff J."/>
            <person name="Hetherington A.J."/>
            <person name="Higo A."/>
            <person name="Hirakawa Y."/>
            <person name="Hundley H.N."/>
            <person name="Ikeda Y."/>
            <person name="Inoue K."/>
            <person name="Inoue S.I."/>
            <person name="Ishida S."/>
            <person name="Jia Q."/>
            <person name="Kakita M."/>
            <person name="Kanazawa T."/>
            <person name="Kawai Y."/>
            <person name="Kawashima T."/>
            <person name="Kennedy M."/>
            <person name="Kinose K."/>
            <person name="Kinoshita T."/>
            <person name="Kohara Y."/>
            <person name="Koide E."/>
            <person name="Komatsu K."/>
            <person name="Kopischke S."/>
            <person name="Kubo M."/>
            <person name="Kyozuka J."/>
            <person name="Lagercrantz U."/>
            <person name="Lin S.S."/>
            <person name="Lindquist E."/>
            <person name="Lipzen A.M."/>
            <person name="Lu C.W."/>
            <person name="De Luna E."/>
            <person name="Martienssen R.A."/>
            <person name="Minamino N."/>
            <person name="Mizutani M."/>
            <person name="Mizutani M."/>
            <person name="Mochizuki N."/>
            <person name="Monte I."/>
            <person name="Mosher R."/>
            <person name="Nagasaki H."/>
            <person name="Nakagami H."/>
            <person name="Naramoto S."/>
            <person name="Nishitani K."/>
            <person name="Ohtani M."/>
            <person name="Okamoto T."/>
            <person name="Okumura M."/>
            <person name="Phillips J."/>
            <person name="Pollak B."/>
            <person name="Reinders A."/>
            <person name="Rovekamp M."/>
            <person name="Sano R."/>
            <person name="Sawa S."/>
            <person name="Schmid M.W."/>
            <person name="Shirakawa M."/>
            <person name="Solano R."/>
            <person name="Spunde A."/>
            <person name="Suetsugu N."/>
            <person name="Sugano S."/>
            <person name="Sugiyama A."/>
            <person name="Sun R."/>
            <person name="Suzuki Y."/>
            <person name="Takenaka M."/>
            <person name="Takezawa D."/>
            <person name="Tomogane H."/>
            <person name="Tsuzuki M."/>
            <person name="Ueda T."/>
            <person name="Umeda M."/>
            <person name="Ward J.M."/>
            <person name="Watanabe Y."/>
            <person name="Yazaki K."/>
            <person name="Yokoyama R."/>
            <person name="Yoshitake Y."/>
            <person name="Yotsui I."/>
            <person name="Zachgo S."/>
            <person name="Schmutz J."/>
        </authorList>
    </citation>
    <scope>NUCLEOTIDE SEQUENCE [LARGE SCALE GENOMIC DNA]</scope>
    <source>
        <strain evidence="3">Tak-1</strain>
    </source>
</reference>
<proteinExistence type="predicted"/>
<organism evidence="2 3">
    <name type="scientific">Marchantia polymorpha</name>
    <name type="common">Common liverwort</name>
    <name type="synonym">Marchantia aquatica</name>
    <dbReference type="NCBI Taxonomy" id="3197"/>
    <lineage>
        <taxon>Eukaryota</taxon>
        <taxon>Viridiplantae</taxon>
        <taxon>Streptophyta</taxon>
        <taxon>Embryophyta</taxon>
        <taxon>Marchantiophyta</taxon>
        <taxon>Marchantiopsida</taxon>
        <taxon>Marchantiidae</taxon>
        <taxon>Marchantiales</taxon>
        <taxon>Marchantiaceae</taxon>
        <taxon>Marchantia</taxon>
    </lineage>
</organism>
<keyword evidence="3" id="KW-1185">Reference proteome</keyword>
<gene>
    <name evidence="2" type="ORF">MARPO_0151s0034</name>
</gene>
<dbReference type="EMBL" id="KZ772821">
    <property type="protein sequence ID" value="PTQ28961.1"/>
    <property type="molecule type" value="Genomic_DNA"/>
</dbReference>
<name>A0A2R6W540_MARPO</name>
<evidence type="ECO:0000313" key="2">
    <source>
        <dbReference type="EMBL" id="PTQ28961.1"/>
    </source>
</evidence>
<sequence>MIPASFLFLFLTNLERSTELSSALLFEGLPPCFTRIAATQPALASAPRGPISPPPTLTGHPSHPQPQPRPRPRPQQLLPAHAKMHSLPRDEIRASCTSLGFSRSPTSHLVFTIRGSPAAPPRPGSSTECTTPPPRAAAAAAASSRTRTASMDLLSSLPPRDCKHPEIGLENRALVPSPLLIARETYNPLRCSSSKGNHVLKAIRERIFRA</sequence>
<evidence type="ECO:0000313" key="3">
    <source>
        <dbReference type="Proteomes" id="UP000244005"/>
    </source>
</evidence>